<dbReference type="InParanoid" id="A0A6L2PL18"/>
<dbReference type="InterPro" id="IPR015255">
    <property type="entry name" value="Vitellinogen_open_b-sht"/>
</dbReference>
<dbReference type="Pfam" id="PF09172">
    <property type="entry name" value="Vit_open_b-sht"/>
    <property type="match status" value="1"/>
</dbReference>
<dbReference type="Pfam" id="PF00094">
    <property type="entry name" value="VWD"/>
    <property type="match status" value="1"/>
</dbReference>
<dbReference type="GO" id="GO:0032991">
    <property type="term" value="C:protein-containing complex"/>
    <property type="evidence" value="ECO:0007669"/>
    <property type="project" value="UniProtKB-ARBA"/>
</dbReference>
<protein>
    <recommendedName>
        <fullName evidence="1">VWFD domain-containing protein</fullName>
    </recommendedName>
</protein>
<dbReference type="SMART" id="SM01169">
    <property type="entry name" value="DUF1943"/>
    <property type="match status" value="1"/>
</dbReference>
<dbReference type="EMBL" id="BLKM01000289">
    <property type="protein sequence ID" value="GFG31225.1"/>
    <property type="molecule type" value="Genomic_DNA"/>
</dbReference>
<reference evidence="3" key="1">
    <citation type="submission" date="2020-01" db="EMBL/GenBank/DDBJ databases">
        <title>Draft genome sequence of the Termite Coptotermes fromosanus.</title>
        <authorList>
            <person name="Itakura S."/>
            <person name="Yosikawa Y."/>
            <person name="Umezawa K."/>
        </authorList>
    </citation>
    <scope>NUCLEOTIDE SEQUENCE [LARGE SCALE GENOMIC DNA]</scope>
</reference>
<dbReference type="Gene3D" id="2.20.80.10">
    <property type="entry name" value="Lipovitellin-phosvitin complex, chain A, domain 4"/>
    <property type="match status" value="1"/>
</dbReference>
<dbReference type="GO" id="GO:0005319">
    <property type="term" value="F:lipid transporter activity"/>
    <property type="evidence" value="ECO:0007669"/>
    <property type="project" value="InterPro"/>
</dbReference>
<dbReference type="OrthoDB" id="6484170at2759"/>
<dbReference type="Proteomes" id="UP000502823">
    <property type="component" value="Unassembled WGS sequence"/>
</dbReference>
<feature type="non-terminal residue" evidence="2">
    <location>
        <position position="3396"/>
    </location>
</feature>
<dbReference type="InterPro" id="IPR015819">
    <property type="entry name" value="Lipid_transp_b-sht_shell"/>
</dbReference>
<gene>
    <name evidence="2" type="ORF">Cfor_11170</name>
</gene>
<comment type="caution">
    <text evidence="2">The sequence shown here is derived from an EMBL/GenBank/DDBJ whole genome shotgun (WGS) entry which is preliminary data.</text>
</comment>
<dbReference type="SMART" id="SM00216">
    <property type="entry name" value="VWD"/>
    <property type="match status" value="1"/>
</dbReference>
<keyword evidence="3" id="KW-1185">Reference proteome</keyword>
<dbReference type="FunCoup" id="A0A6L2PL18">
    <property type="interactions" value="1"/>
</dbReference>
<organism evidence="2 3">
    <name type="scientific">Coptotermes formosanus</name>
    <name type="common">Formosan subterranean termite</name>
    <dbReference type="NCBI Taxonomy" id="36987"/>
    <lineage>
        <taxon>Eukaryota</taxon>
        <taxon>Metazoa</taxon>
        <taxon>Ecdysozoa</taxon>
        <taxon>Arthropoda</taxon>
        <taxon>Hexapoda</taxon>
        <taxon>Insecta</taxon>
        <taxon>Pterygota</taxon>
        <taxon>Neoptera</taxon>
        <taxon>Polyneoptera</taxon>
        <taxon>Dictyoptera</taxon>
        <taxon>Blattodea</taxon>
        <taxon>Blattoidea</taxon>
        <taxon>Termitoidae</taxon>
        <taxon>Rhinotermitidae</taxon>
        <taxon>Coptotermes</taxon>
    </lineage>
</organism>
<dbReference type="PROSITE" id="PS51233">
    <property type="entry name" value="VWFD"/>
    <property type="match status" value="1"/>
</dbReference>
<feature type="non-terminal residue" evidence="2">
    <location>
        <position position="1"/>
    </location>
</feature>
<dbReference type="PANTHER" id="PTHR37860">
    <property type="entry name" value="AGAP008810-PA"/>
    <property type="match status" value="1"/>
</dbReference>
<dbReference type="InterPro" id="IPR001846">
    <property type="entry name" value="VWF_type-D"/>
</dbReference>
<evidence type="ECO:0000259" key="1">
    <source>
        <dbReference type="PROSITE" id="PS51233"/>
    </source>
</evidence>
<proteinExistence type="predicted"/>
<dbReference type="SUPFAM" id="SSF53300">
    <property type="entry name" value="vWA-like"/>
    <property type="match status" value="1"/>
</dbReference>
<dbReference type="SUPFAM" id="SSF56968">
    <property type="entry name" value="Lipovitellin-phosvitin complex, beta-sheet shell regions"/>
    <property type="match status" value="1"/>
</dbReference>
<dbReference type="PANTHER" id="PTHR37860:SF1">
    <property type="match status" value="1"/>
</dbReference>
<name>A0A6L2PL18_COPFO</name>
<sequence>ASIAMKIFGNELRYHKFSGDEEIMAALNSVNPAEKIKQLLSGKEINYHKAALFLDTSYIVPTATGLPISLNALGTAAVNLQMSGSLKAANFLKTHELDVEGKIRPSVAIDIVGTMGVDAYYASTGIKLRTNMYSSSAVEGQLKVRGTKLVSLNFNLPKDKIEIINARSELIVMHGDKEEYQAGIQKGRMEQHVCSWQSLDRAFGLNICADYQFPACQLNTSSQCIINGPAKLAASLQKADPTAKKYVLEYKWNTTEENVTTISLVFDTPDSKLKRELSARLHLDMNSQNLTLLLQSNSTRFQAHGKYKNTENEKYIQFGLNIDGKKHFDAELGLKIKDVRYGRIYQPKLYLAINSERIAELTGNLKWIEKKGVSQCDVNLEFHTKKVVMKLFGYVRKSEASVSTNLKLDYKFPKAKTETVKIEAELNNRTVKSLYHIKGNLKLESSAYSQFNFTSSMNFIRSHGHIECTVEINAGPHLKDLRNKLTIQLVFKFHRNLEGYKLNTFLAVTKPLSEINITLSFMYHMIGPVHKAETRIQYATGKEVVISIDLTIPRGSLMYVDAKLNVTLPSFNPMLLGLKLHEKNPKDYDIELSGTWFSGHTFTAKGLYQDRTTTKVTSHNLKFLIKSPSFNEIGILCKILNDDKEFKIDFQADHNQDKYSLLLKHTSPSPAEFRTYIDLRYQKSVYTLTATVNLSDHKQMLLELHLDQHRDVHVALKGMNVEGRKEAAVEIKWDANRDPGQKFAAAVEFVHPERLNYSGSFLISYPGRTVKGNFHFAIKGTTYKSLAHLEWSPKDVIEVTVVSVYQYSDNLLVKLNCELLTPFENWRRTSVSGGIRHEGNLFRANGSVYWQDDQNIALDFYSDYLITDTTLLCALNASIISTIPQVSSFSASFYHKQTGKRFDTNIHVQYYPQQIITLKSTWEYEEGPDSSNITGIVSMVSPFDGYRKGALISRVRVSSDWDITGAADMNIDTRKYTLTLEGHLKKISNSMLVFNITTPFHKYGTITGRFGYSEAERHLVAEVKGTSGGIGIEILFRFLSLSDFDVKFSLQTPMEFLTKALVIGKLKKDTIDFQCGWNALVLGFSGVWHYVNITDFEYNYRIYTPLEGFEENGILAKLIYKDGLDFAVGIVLSDVKLGLKIYGAPKHLLFKDLNFESKTQENVEKDPDYDYNESDDEDGTEDALSWRGVVELDTILYPTMKGTLDIDERGTVYNIVASLVLPDGIAEVRDEFDFIDVFTMTNRLHLTTPCECFKELISNYDFQVSLGEHYGMSLDFKAKTYNEWKSAGFLLRYNYESGEDEETDIHTTRLNIFSPFDALKLLDIKAFIELQDTFYNSNFTLLTEQSHFTAGGDIELKDDYIDASVGLSMVSPFYNISSFRILAKKDFSDEERKLEFELDRLNTSMKNFKVEASWHIEGSTFLKAHGKLQTPYEKLSMIEGSLIFTQNPTDSSASLDFQLSYVPGPQIKIYLLLEGNIITVDMDLPIEGFSKAQLNGTLTSIGAGEKTLQAVLQSGGKSHDVQGNVKMTPQFPIMVNVKVVTPHKSEKEISVILSVQKEEHGFELTSAFTHGQNKLAVDGKFDIQPNNWNISMKVYFMQLFLFCLCVRCLLLIHNHHRTCTASKDIVCCRMLITAKSGIVSAAFDVTQAKGKFDTEWTWIFMENMAAKVIGSYETRNVSQYLVSQVFYRNPKKAFKQFAAGMDVNVNRNAWQFGTNISLAVPSASNTTVTLNLQLPPPQNEIHTIFTKLHYTKDYKYVQEVVKYSTYRSKKLYATFGEFNVMPGKIDGNLTLKWGRITYKSVSNILKVNRGDKSIDLVYLLNTPKYNESTLVAKMYYDKDEVYHKVKATLSCPESHFVAGGNVEYSSFANMHGKINTTTPFSTVPHVGLNFKATTHMLHHQRFLEVFWPNNTALFDSKYKYENKNHNTHINGSVRVEVPLQTRHKGNLVYGYKEGPLHTTGYSFIEYNNRKLLEGRYNCTSQSSAGFEKDVINMEIDNSYSPLGVLYIHQFQYSGGSDGLNLPTTDLKRAEIFKLNNKSGFHLTGEMLVHTTVTGQEITLTAIHTNRTVRLKTDYDFLDHEFKQKSVLHLDPHLWASYDLTIVNKTTNDKEEEHMELNFAYPKRNFTVLGYYQMSNNSLSSEITFTWDKQARKKTVGASFDWKRLSVYPNKHHAVVSIKHPSFVRDVTLNGHYSSDEVNLVDVLADLEYSKDNNKKLSLAGKFRDNSRGPMKHYNFEVLGSHPATRLDLKVKGQVKLDGKIYETNNEASYKRSYLPLQTGSLKGRLNSIVKEVEFEKKTQRDVTYLKGKYTGTSPLYVINGTVIKGRDLNATVKFFIDLDEKLLQGNVNYTPDASESFNMYGKIPDARNVNFNVWRDYEEIRISDVSFYLRLNHSRLITSQFKWRPEIKTEIMTGIHDIFDSVWNTVVSGIDYWRQYIKSETTDAVNDIWLDAKPIVQKFLDDVSELKNLSEDLEEFRIYLNNSYNANDFYIRDIVGITMYIIDELSLRGHIESLPEILNEIWEVMGESGQAIRKSLLWIIETIKTSYKKAIDFINGVLTGDATAQITALLEKLVEKYDRTIKDLHVAFIKQMEIFWNKVSTSFWSHWHRFLQTIEPTFIKFIHYLESALWKASREILDFLYERRNDVMESPYFSKIYDFGQDIDKLYKDIMKNDTITNIRKYSKILYDFIREKYFTMVPFGKELQQIASELIEEFKELTKLPSINFAIQKSKELYAKVVWLYESLDLGTRIQTAIKIIHKKLTDMSQTALQVESKYREAKTKFVFNPETGNVEFEQKLPMSWHAFNETPKFEEVPEYRALSELQTYFIASNFTFWTVFYKYRPLLDPSCWLPPFKAEAMIAGTQHFMTFDRKFFEFQGSCSYLLAQDFVDKNFSLVITYGSKGKLNTHELALIIDGKHVVRVNVFEDSVMVQEQGIRQLPIAIEDTYIYQEAQMLMIESARGFSMQCNLKFDVCTFTLSGWYFGKTAGVFGTMDNEPSTDFLTSRKTIESDLGRFVRSWALEPQKCASSKNLALQLPRPDPALFNLCETFFKSKASQFSSCFAVVDPMPFLHMCLNSKAPDSKDPCVALTLYMFIVTMLQCQLVNGTELVEGDFRQLQNNAIPQSSDIVFIIEAKECNRNIKQKRNMDSVISLLLKELTELKITSNRFAVVVFGGSGVLDEPRSIVIGGNIFAEAQFLPQYFENIPTGNGSADIFGAIRYAAKLLFRPGVSKTFILLPCSNCDPANNTVDYTVLHQVLLESDITLHILMNDEFRFEKDRMNKIFYGMDGSTAYTKKDLKGLKGSSELRRQVKLPKVMLGYCTPLALETNGTVFTARKLESEKKNAVKKFAAVFAKRVAKSARPSLCQTCECTADNNGMSYMECFPCEYPSPTTIDY</sequence>
<accession>A0A6L2PL18</accession>
<evidence type="ECO:0000313" key="3">
    <source>
        <dbReference type="Proteomes" id="UP000502823"/>
    </source>
</evidence>
<feature type="domain" description="VWFD" evidence="1">
    <location>
        <begin position="2856"/>
        <end position="3027"/>
    </location>
</feature>
<dbReference type="InterPro" id="IPR036465">
    <property type="entry name" value="vWFA_dom_sf"/>
</dbReference>
<evidence type="ECO:0000313" key="2">
    <source>
        <dbReference type="EMBL" id="GFG31225.1"/>
    </source>
</evidence>